<proteinExistence type="predicted"/>
<dbReference type="AlphaFoldDB" id="A0AAD1Y0J1"/>
<accession>A0AAD1Y0J1</accession>
<reference evidence="2" key="1">
    <citation type="submission" date="2023-07" db="EMBL/GenBank/DDBJ databases">
        <authorList>
            <consortium name="AG Swart"/>
            <person name="Singh M."/>
            <person name="Singh A."/>
            <person name="Seah K."/>
            <person name="Emmerich C."/>
        </authorList>
    </citation>
    <scope>NUCLEOTIDE SEQUENCE</scope>
    <source>
        <strain evidence="2">DP1</strain>
    </source>
</reference>
<evidence type="ECO:0000256" key="1">
    <source>
        <dbReference type="SAM" id="MobiDB-lite"/>
    </source>
</evidence>
<evidence type="ECO:0000313" key="3">
    <source>
        <dbReference type="Proteomes" id="UP001295684"/>
    </source>
</evidence>
<evidence type="ECO:0000313" key="2">
    <source>
        <dbReference type="EMBL" id="CAI2382368.1"/>
    </source>
</evidence>
<gene>
    <name evidence="2" type="ORF">ECRASSUSDP1_LOCUS23840</name>
</gene>
<protein>
    <recommendedName>
        <fullName evidence="4">Nuclear nucleic acid-binding protein C1D</fullName>
    </recommendedName>
</protein>
<dbReference type="Proteomes" id="UP001295684">
    <property type="component" value="Unassembled WGS sequence"/>
</dbReference>
<feature type="region of interest" description="Disordered" evidence="1">
    <location>
        <begin position="133"/>
        <end position="166"/>
    </location>
</feature>
<feature type="compositionally biased region" description="Basic residues" evidence="1">
    <location>
        <begin position="141"/>
        <end position="155"/>
    </location>
</feature>
<dbReference type="EMBL" id="CAMPGE010024539">
    <property type="protein sequence ID" value="CAI2382368.1"/>
    <property type="molecule type" value="Genomic_DNA"/>
</dbReference>
<evidence type="ECO:0008006" key="4">
    <source>
        <dbReference type="Google" id="ProtNLM"/>
    </source>
</evidence>
<name>A0AAD1Y0J1_EUPCR</name>
<sequence length="166" mass="19295">MENEITNLEGLLEELSQEISPWVEEIEANMEKHAHKGYSKAFGDKNHIEKAQISANFSFILQTLYFALIKLNNKSVESYTINEEIERIKKLYIKIDKVINPEKYKETKEKRDSEVTKRIVKSCLSANNFIDKQQQKEKMKAKSKAKVSKSSKHKVKSSDYMSEDSD</sequence>
<organism evidence="2 3">
    <name type="scientific">Euplotes crassus</name>
    <dbReference type="NCBI Taxonomy" id="5936"/>
    <lineage>
        <taxon>Eukaryota</taxon>
        <taxon>Sar</taxon>
        <taxon>Alveolata</taxon>
        <taxon>Ciliophora</taxon>
        <taxon>Intramacronucleata</taxon>
        <taxon>Spirotrichea</taxon>
        <taxon>Hypotrichia</taxon>
        <taxon>Euplotida</taxon>
        <taxon>Euplotidae</taxon>
        <taxon>Moneuplotes</taxon>
    </lineage>
</organism>
<keyword evidence="3" id="KW-1185">Reference proteome</keyword>
<comment type="caution">
    <text evidence="2">The sequence shown here is derived from an EMBL/GenBank/DDBJ whole genome shotgun (WGS) entry which is preliminary data.</text>
</comment>